<evidence type="ECO:0000313" key="2">
    <source>
        <dbReference type="EMBL" id="SCL92735.1"/>
    </source>
</evidence>
<dbReference type="AlphaFoldDB" id="A0AAX2CGT5"/>
<keyword evidence="1" id="KW-1133">Transmembrane helix</keyword>
<dbReference type="RefSeq" id="WP_012094347.1">
    <property type="nucleotide sequence ID" value="NZ_CP024101.1"/>
</dbReference>
<evidence type="ECO:0000256" key="1">
    <source>
        <dbReference type="SAM" id="Phobius"/>
    </source>
</evidence>
<gene>
    <name evidence="2" type="ORF">BCB44BAC_02112</name>
</gene>
<name>A0AAX2CGT5_9BACI</name>
<feature type="transmembrane region" description="Helical" evidence="1">
    <location>
        <begin position="6"/>
        <end position="24"/>
    </location>
</feature>
<organism evidence="2 3">
    <name type="scientific">Bacillus cytotoxicus</name>
    <dbReference type="NCBI Taxonomy" id="580165"/>
    <lineage>
        <taxon>Bacteria</taxon>
        <taxon>Bacillati</taxon>
        <taxon>Bacillota</taxon>
        <taxon>Bacilli</taxon>
        <taxon>Bacillales</taxon>
        <taxon>Bacillaceae</taxon>
        <taxon>Bacillus</taxon>
        <taxon>Bacillus cereus group</taxon>
    </lineage>
</organism>
<comment type="caution">
    <text evidence="2">The sequence shown here is derived from an EMBL/GenBank/DDBJ whole genome shotgun (WGS) entry which is preliminary data.</text>
</comment>
<proteinExistence type="predicted"/>
<evidence type="ECO:0000313" key="3">
    <source>
        <dbReference type="Proteomes" id="UP000242164"/>
    </source>
</evidence>
<keyword evidence="1" id="KW-0812">Transmembrane</keyword>
<keyword evidence="1" id="KW-0472">Membrane</keyword>
<accession>A0AAX2CGT5</accession>
<dbReference type="EMBL" id="FMIK01000024">
    <property type="protein sequence ID" value="SCL92735.1"/>
    <property type="molecule type" value="Genomic_DNA"/>
</dbReference>
<dbReference type="GeneID" id="33897176"/>
<protein>
    <submittedName>
        <fullName evidence="2">Uncharacterized protein</fullName>
    </submittedName>
</protein>
<sequence>MLQALLVFSALSFLFILGGFILLLQQQKEIQNIKTMLNEKQNTTNNASGNGTPVKLDMNVLNSLLSASLSKDLNVTSNHKEEPNK</sequence>
<dbReference type="Proteomes" id="UP000242164">
    <property type="component" value="Unassembled WGS sequence"/>
</dbReference>
<reference evidence="2 3" key="1">
    <citation type="submission" date="2016-08" db="EMBL/GenBank/DDBJ databases">
        <authorList>
            <person name="Loux V."/>
            <person name="Rue O."/>
        </authorList>
    </citation>
    <scope>NUCLEOTIDE SEQUENCE [LARGE SCALE GENOMIC DNA]</scope>
    <source>
        <strain evidence="2 3">AFSSA_08CEB44bac</strain>
    </source>
</reference>